<feature type="transmembrane region" description="Helical" evidence="2">
    <location>
        <begin position="683"/>
        <end position="701"/>
    </location>
</feature>
<name>A0A1H1NK15_9ACTN</name>
<feature type="transmembrane region" description="Helical" evidence="2">
    <location>
        <begin position="562"/>
        <end position="582"/>
    </location>
</feature>
<feature type="transmembrane region" description="Helical" evidence="2">
    <location>
        <begin position="407"/>
        <end position="426"/>
    </location>
</feature>
<feature type="chain" id="PRO_5039235397" evidence="3">
    <location>
        <begin position="27"/>
        <end position="738"/>
    </location>
</feature>
<keyword evidence="2" id="KW-0472">Membrane</keyword>
<feature type="transmembrane region" description="Helical" evidence="2">
    <location>
        <begin position="535"/>
        <end position="555"/>
    </location>
</feature>
<feature type="transmembrane region" description="Helical" evidence="2">
    <location>
        <begin position="511"/>
        <end position="529"/>
    </location>
</feature>
<keyword evidence="3" id="KW-0732">Signal</keyword>
<keyword evidence="5" id="KW-1185">Reference proteome</keyword>
<feature type="region of interest" description="Disordered" evidence="1">
    <location>
        <begin position="704"/>
        <end position="738"/>
    </location>
</feature>
<feature type="signal peptide" evidence="3">
    <location>
        <begin position="1"/>
        <end position="26"/>
    </location>
</feature>
<dbReference type="EMBL" id="LT629732">
    <property type="protein sequence ID" value="SDR98659.1"/>
    <property type="molecule type" value="Genomic_DNA"/>
</dbReference>
<feature type="transmembrane region" description="Helical" evidence="2">
    <location>
        <begin position="662"/>
        <end position="677"/>
    </location>
</feature>
<dbReference type="AlphaFoldDB" id="A0A1H1NK15"/>
<evidence type="ECO:0000256" key="1">
    <source>
        <dbReference type="SAM" id="MobiDB-lite"/>
    </source>
</evidence>
<keyword evidence="2" id="KW-0812">Transmembrane</keyword>
<sequence>MSRRVPFAAAVVWMLAALSVAATALAGAPDRAFADRGGPARSVVPVVMVGIGGLTAADVSPARTPALAALVGRGAPGVLVPRSVRPRTCPLDGWLTVSAGERAAGPATCGPLPRVARIPGGAGTSTVSGWRRLAEAQARTGYGAEPGRLAEHLARAGSCATAVGPGAAVALADRSGTVARYRPAFDRTAAPTGDCPLTVVDAGALPLGVGRGDALVAADALVAKVVAASGPGATVLVAGLSDESAGSGTSLRLAAAAGPGFDGSWLTSGGTRREALVQLTDLTPTLTELLGTGTDEVFDGGCWRATGDRPAGRATSAAAAATLDRLRAFATTDRVVSTYGLWFFTALVVVQLLAYGLALLVAARARRAVSRRRAGRLASAAGLVCGAAPVAAVLAGLVPWAASPVPVWSLVLTVAGFTAVLAALAGRTPYDPPWAAPTTLALVTAVVLGADVVTGSHLQGGNLVTPGDLPLVGGRYFGFGNVAFAIFATAVLLTAGGLATRQAERHHRRRAALVVLTVGFAAVVLDGWPSWGADFGGVLALVPGVAVLAADVAGVRLTVRRVALVAIAAVAAVSAVSVADWLRPPESRSHLGTFVQRGVEGQGGPVVVRKAEAALASLTYGGPLGWLTLLTYVGVGVYLLRPRGFGARALADTYRCWPTARPTLRAVWLTGLLGFALNDSGVAVLAAVLMTGVPLVVVALVRSSPDVSRRPPPRPPAPDRARPRGQRGAVGSAASSRG</sequence>
<feature type="transmembrane region" description="Helical" evidence="2">
    <location>
        <begin position="438"/>
        <end position="458"/>
    </location>
</feature>
<dbReference type="STRING" id="117157.SAMN04489717_1249"/>
<keyword evidence="2" id="KW-1133">Transmembrane helix</keyword>
<dbReference type="Proteomes" id="UP000198983">
    <property type="component" value="Chromosome I"/>
</dbReference>
<accession>A0A1H1NK15</accession>
<gene>
    <name evidence="4" type="ORF">SAMN04489717_1249</name>
</gene>
<feature type="transmembrane region" description="Helical" evidence="2">
    <location>
        <begin position="339"/>
        <end position="365"/>
    </location>
</feature>
<evidence type="ECO:0000313" key="5">
    <source>
        <dbReference type="Proteomes" id="UP000198983"/>
    </source>
</evidence>
<proteinExistence type="predicted"/>
<dbReference type="RefSeq" id="WP_092651437.1">
    <property type="nucleotide sequence ID" value="NZ_LT629732.1"/>
</dbReference>
<organism evidence="4 5">
    <name type="scientific">Actinopolymorpha singaporensis</name>
    <dbReference type="NCBI Taxonomy" id="117157"/>
    <lineage>
        <taxon>Bacteria</taxon>
        <taxon>Bacillati</taxon>
        <taxon>Actinomycetota</taxon>
        <taxon>Actinomycetes</taxon>
        <taxon>Propionibacteriales</taxon>
        <taxon>Actinopolymorphaceae</taxon>
        <taxon>Actinopolymorpha</taxon>
    </lineage>
</organism>
<evidence type="ECO:0000256" key="2">
    <source>
        <dbReference type="SAM" id="Phobius"/>
    </source>
</evidence>
<evidence type="ECO:0000313" key="4">
    <source>
        <dbReference type="EMBL" id="SDR98659.1"/>
    </source>
</evidence>
<evidence type="ECO:0000256" key="3">
    <source>
        <dbReference type="SAM" id="SignalP"/>
    </source>
</evidence>
<feature type="transmembrane region" description="Helical" evidence="2">
    <location>
        <begin position="377"/>
        <end position="401"/>
    </location>
</feature>
<feature type="transmembrane region" description="Helical" evidence="2">
    <location>
        <begin position="624"/>
        <end position="641"/>
    </location>
</feature>
<protein>
    <submittedName>
        <fullName evidence="4">Uncharacterized protein</fullName>
    </submittedName>
</protein>
<feature type="transmembrane region" description="Helical" evidence="2">
    <location>
        <begin position="478"/>
        <end position="499"/>
    </location>
</feature>
<reference evidence="4 5" key="1">
    <citation type="submission" date="2016-10" db="EMBL/GenBank/DDBJ databases">
        <authorList>
            <person name="de Groot N.N."/>
        </authorList>
    </citation>
    <scope>NUCLEOTIDE SEQUENCE [LARGE SCALE GENOMIC DNA]</scope>
    <source>
        <strain evidence="4 5">DSM 22024</strain>
    </source>
</reference>
<dbReference type="OrthoDB" id="3264110at2"/>